<dbReference type="EMBL" id="LJDB01000009">
    <property type="protein sequence ID" value="ONI42643.1"/>
    <property type="molecule type" value="Genomic_DNA"/>
</dbReference>
<comment type="caution">
    <text evidence="1">The sequence shown here is derived from an EMBL/GenBank/DDBJ whole genome shotgun (WGS) entry which is preliminary data.</text>
</comment>
<evidence type="ECO:0000313" key="2">
    <source>
        <dbReference type="Proteomes" id="UP000188605"/>
    </source>
</evidence>
<protein>
    <submittedName>
        <fullName evidence="1">Uncharacterized protein</fullName>
    </submittedName>
</protein>
<evidence type="ECO:0000313" key="1">
    <source>
        <dbReference type="EMBL" id="ONI42643.1"/>
    </source>
</evidence>
<dbReference type="Proteomes" id="UP000188605">
    <property type="component" value="Unassembled WGS sequence"/>
</dbReference>
<gene>
    <name evidence="1" type="ORF">AN396_13755</name>
</gene>
<organism evidence="1 2">
    <name type="scientific">Candidatus Epulonipiscium fishelsonii</name>
    <dbReference type="NCBI Taxonomy" id="77094"/>
    <lineage>
        <taxon>Bacteria</taxon>
        <taxon>Bacillati</taxon>
        <taxon>Bacillota</taxon>
        <taxon>Clostridia</taxon>
        <taxon>Lachnospirales</taxon>
        <taxon>Lachnospiraceae</taxon>
        <taxon>Candidatus Epulonipiscium</taxon>
    </lineage>
</organism>
<name>A0ACC8XH46_9FIRM</name>
<reference evidence="1" key="1">
    <citation type="submission" date="2016-08" db="EMBL/GenBank/DDBJ databases">
        <authorList>
            <person name="Ngugi D.K."/>
            <person name="Miyake S."/>
            <person name="Stingl U."/>
        </authorList>
    </citation>
    <scope>NUCLEOTIDE SEQUENCE</scope>
    <source>
        <strain evidence="1">SCG-B11WGA-EpuloA1</strain>
    </source>
</reference>
<proteinExistence type="predicted"/>
<sequence length="312" mass="35452">MNKFKLALMTLLISSTVVPTYGLSLFGKEEVVYVPPTEVELLEGYGINMNTPISVGEFFIAIANTVEEYFHVPMDTHYATPAVQKIGQLEIIIPQQYTEKTWSRIITEKEKTDILINVMNHNILSIEEVADALNNILIKGIMYDGKKIDLKSLMPISYQGRLMVPVRPIAHVLQFDIKWDEEKSIATLTKDNLESKLQVGYDSYCFYETDNVYIINPTSLKIPPKLVKNDLYVPYEYFLLILDGEIENNVLKYWDKGIDRTLYSIADQVTTEEINKEYNKDFPTVRDAEKAAEAAAKAAAEAAESKKNPFGN</sequence>
<accession>A0ACC8XH46</accession>
<keyword evidence="2" id="KW-1185">Reference proteome</keyword>